<dbReference type="SUPFAM" id="SSF56672">
    <property type="entry name" value="DNA/RNA polymerases"/>
    <property type="match status" value="1"/>
</dbReference>
<dbReference type="AlphaFoldDB" id="A0A9Q3CTT0"/>
<dbReference type="EMBL" id="AVOT02010953">
    <property type="protein sequence ID" value="MBW0491189.1"/>
    <property type="molecule type" value="Genomic_DNA"/>
</dbReference>
<dbReference type="PANTHER" id="PTHR34072">
    <property type="entry name" value="ENZYMATIC POLYPROTEIN-RELATED"/>
    <property type="match status" value="1"/>
</dbReference>
<proteinExistence type="predicted"/>
<dbReference type="OrthoDB" id="2194544at2759"/>
<dbReference type="Proteomes" id="UP000765509">
    <property type="component" value="Unassembled WGS sequence"/>
</dbReference>
<feature type="compositionally biased region" description="Basic and acidic residues" evidence="1">
    <location>
        <begin position="13"/>
        <end position="22"/>
    </location>
</feature>
<dbReference type="Pfam" id="PF17919">
    <property type="entry name" value="RT_RNaseH_2"/>
    <property type="match status" value="1"/>
</dbReference>
<sequence length="228" mass="25697">MPSLNSHQSSLSSRDEVSKEIQDVGEDNFVSSLHPFSGNMDLPPSSYHDSLEEFWDEDKDPKEVETVMKVVPFSYHQYLDVFFQVKAEKLPPHHSCDHHIDLEGSLPPEALSHFNQLKESLTTAPILSHFNPSLPTIVETNASDYALGAVLIQVSESRKHPIAFDSIKCIPAELNYAIHENEVLGIFWSLKHLRDLVLSPSSPFEVLSNHSSLKYFLSSNVCTHCQSR</sequence>
<name>A0A9Q3CTT0_9BASI</name>
<dbReference type="InterPro" id="IPR041577">
    <property type="entry name" value="RT_RNaseH_2"/>
</dbReference>
<gene>
    <name evidence="3" type="ORF">O181_030904</name>
</gene>
<comment type="caution">
    <text evidence="3">The sequence shown here is derived from an EMBL/GenBank/DDBJ whole genome shotgun (WGS) entry which is preliminary data.</text>
</comment>
<evidence type="ECO:0000259" key="2">
    <source>
        <dbReference type="Pfam" id="PF17919"/>
    </source>
</evidence>
<evidence type="ECO:0000256" key="1">
    <source>
        <dbReference type="SAM" id="MobiDB-lite"/>
    </source>
</evidence>
<feature type="region of interest" description="Disordered" evidence="1">
    <location>
        <begin position="1"/>
        <end position="24"/>
    </location>
</feature>
<feature type="domain" description="Reverse transcriptase/retrotransposon-derived protein RNase H-like" evidence="2">
    <location>
        <begin position="109"/>
        <end position="205"/>
    </location>
</feature>
<keyword evidence="4" id="KW-1185">Reference proteome</keyword>
<evidence type="ECO:0000313" key="3">
    <source>
        <dbReference type="EMBL" id="MBW0491189.1"/>
    </source>
</evidence>
<evidence type="ECO:0000313" key="4">
    <source>
        <dbReference type="Proteomes" id="UP000765509"/>
    </source>
</evidence>
<organism evidence="3 4">
    <name type="scientific">Austropuccinia psidii MF-1</name>
    <dbReference type="NCBI Taxonomy" id="1389203"/>
    <lineage>
        <taxon>Eukaryota</taxon>
        <taxon>Fungi</taxon>
        <taxon>Dikarya</taxon>
        <taxon>Basidiomycota</taxon>
        <taxon>Pucciniomycotina</taxon>
        <taxon>Pucciniomycetes</taxon>
        <taxon>Pucciniales</taxon>
        <taxon>Sphaerophragmiaceae</taxon>
        <taxon>Austropuccinia</taxon>
    </lineage>
</organism>
<accession>A0A9Q3CTT0</accession>
<protein>
    <recommendedName>
        <fullName evidence="2">Reverse transcriptase/retrotransposon-derived protein RNase H-like domain-containing protein</fullName>
    </recommendedName>
</protein>
<feature type="compositionally biased region" description="Low complexity" evidence="1">
    <location>
        <begin position="1"/>
        <end position="12"/>
    </location>
</feature>
<dbReference type="PANTHER" id="PTHR34072:SF52">
    <property type="entry name" value="RIBONUCLEASE H"/>
    <property type="match status" value="1"/>
</dbReference>
<reference evidence="3" key="1">
    <citation type="submission" date="2021-03" db="EMBL/GenBank/DDBJ databases">
        <title>Draft genome sequence of rust myrtle Austropuccinia psidii MF-1, a brazilian biotype.</title>
        <authorList>
            <person name="Quecine M.C."/>
            <person name="Pachon D.M.R."/>
            <person name="Bonatelli M.L."/>
            <person name="Correr F.H."/>
            <person name="Franceschini L.M."/>
            <person name="Leite T.F."/>
            <person name="Margarido G.R.A."/>
            <person name="Almeida C.A."/>
            <person name="Ferrarezi J.A."/>
            <person name="Labate C.A."/>
        </authorList>
    </citation>
    <scope>NUCLEOTIDE SEQUENCE</scope>
    <source>
        <strain evidence="3">MF-1</strain>
    </source>
</reference>
<dbReference type="InterPro" id="IPR043502">
    <property type="entry name" value="DNA/RNA_pol_sf"/>
</dbReference>